<keyword evidence="2" id="KW-0288">FMN</keyword>
<dbReference type="InterPro" id="IPR005025">
    <property type="entry name" value="FMN_Rdtase-like_dom"/>
</dbReference>
<dbReference type="Pfam" id="PF03358">
    <property type="entry name" value="FMN_red"/>
    <property type="match status" value="1"/>
</dbReference>
<dbReference type="EMBL" id="JAOVZO020000017">
    <property type="protein sequence ID" value="MDC8013283.1"/>
    <property type="molecule type" value="Genomic_DNA"/>
</dbReference>
<dbReference type="InterPro" id="IPR029039">
    <property type="entry name" value="Flavoprotein-like_sf"/>
</dbReference>
<name>A0A9X3YM76_9GAMM</name>
<comment type="caution">
    <text evidence="4">The sequence shown here is derived from an EMBL/GenBank/DDBJ whole genome shotgun (WGS) entry which is preliminary data.</text>
</comment>
<protein>
    <submittedName>
        <fullName evidence="4">NAD(P)H-dependent oxidoreductase</fullName>
    </submittedName>
</protein>
<keyword evidence="2" id="KW-0285">Flavoprotein</keyword>
<feature type="domain" description="NADPH-dependent FMN reductase-like" evidence="3">
    <location>
        <begin position="6"/>
        <end position="144"/>
    </location>
</feature>
<keyword evidence="5" id="KW-1185">Reference proteome</keyword>
<reference evidence="4" key="1">
    <citation type="submission" date="2023-02" db="EMBL/GenBank/DDBJ databases">
        <title>Tahibacter soli sp. nov. isolated from soil.</title>
        <authorList>
            <person name="Baek J.H."/>
            <person name="Lee J.K."/>
            <person name="Choi D.G."/>
            <person name="Jeon C.O."/>
        </authorList>
    </citation>
    <scope>NUCLEOTIDE SEQUENCE</scope>
    <source>
        <strain evidence="4">BL</strain>
    </source>
</reference>
<dbReference type="AlphaFoldDB" id="A0A9X3YM76"/>
<dbReference type="GO" id="GO:0016491">
    <property type="term" value="F:oxidoreductase activity"/>
    <property type="evidence" value="ECO:0007669"/>
    <property type="project" value="InterPro"/>
</dbReference>
<dbReference type="InterPro" id="IPR050712">
    <property type="entry name" value="NAD(P)H-dep_reductase"/>
</dbReference>
<evidence type="ECO:0000256" key="1">
    <source>
        <dbReference type="ARBA" id="ARBA00001917"/>
    </source>
</evidence>
<accession>A0A9X3YM76</accession>
<dbReference type="GO" id="GO:0010181">
    <property type="term" value="F:FMN binding"/>
    <property type="evidence" value="ECO:0007669"/>
    <property type="project" value="TreeGrafter"/>
</dbReference>
<organism evidence="4 5">
    <name type="scientific">Tahibacter soli</name>
    <dbReference type="NCBI Taxonomy" id="2983605"/>
    <lineage>
        <taxon>Bacteria</taxon>
        <taxon>Pseudomonadati</taxon>
        <taxon>Pseudomonadota</taxon>
        <taxon>Gammaproteobacteria</taxon>
        <taxon>Lysobacterales</taxon>
        <taxon>Rhodanobacteraceae</taxon>
        <taxon>Tahibacter</taxon>
    </lineage>
</organism>
<gene>
    <name evidence="4" type="ORF">OD750_012110</name>
</gene>
<sequence>MKKALSILGIAGSLRRDSLNRRLVDAAAALAPDDVTIARYDALGAVPMFDEDVEAAGEPAGVRALRDAVAGLLIATPEYNQSFPAVLKNAIDWLSRGDEMLAGKPVALVGATAGRWGTRLAQAGLRQVFAATESLVMPSPMLFLAGGEALFDAQGRLRGDEHARLAHFVAAFAAWTRRYQPIVLPLPPKSVGASA</sequence>
<dbReference type="Proteomes" id="UP001139971">
    <property type="component" value="Unassembled WGS sequence"/>
</dbReference>
<evidence type="ECO:0000259" key="3">
    <source>
        <dbReference type="Pfam" id="PF03358"/>
    </source>
</evidence>
<proteinExistence type="predicted"/>
<dbReference type="RefSeq" id="WP_263545493.1">
    <property type="nucleotide sequence ID" value="NZ_JAOVZO020000017.1"/>
</dbReference>
<comment type="cofactor">
    <cofactor evidence="1">
        <name>FMN</name>
        <dbReference type="ChEBI" id="CHEBI:58210"/>
    </cofactor>
</comment>
<dbReference type="PANTHER" id="PTHR30543:SF21">
    <property type="entry name" value="NAD(P)H-DEPENDENT FMN REDUCTASE LOT6"/>
    <property type="match status" value="1"/>
</dbReference>
<dbReference type="GO" id="GO:0005829">
    <property type="term" value="C:cytosol"/>
    <property type="evidence" value="ECO:0007669"/>
    <property type="project" value="TreeGrafter"/>
</dbReference>
<dbReference type="SUPFAM" id="SSF52218">
    <property type="entry name" value="Flavoproteins"/>
    <property type="match status" value="1"/>
</dbReference>
<dbReference type="Gene3D" id="3.40.50.360">
    <property type="match status" value="1"/>
</dbReference>
<dbReference type="PANTHER" id="PTHR30543">
    <property type="entry name" value="CHROMATE REDUCTASE"/>
    <property type="match status" value="1"/>
</dbReference>
<evidence type="ECO:0000313" key="4">
    <source>
        <dbReference type="EMBL" id="MDC8013283.1"/>
    </source>
</evidence>
<evidence type="ECO:0000313" key="5">
    <source>
        <dbReference type="Proteomes" id="UP001139971"/>
    </source>
</evidence>
<evidence type="ECO:0000256" key="2">
    <source>
        <dbReference type="ARBA" id="ARBA00022643"/>
    </source>
</evidence>